<organism evidence="2 3">
    <name type="scientific">Marasmiellus scandens</name>
    <dbReference type="NCBI Taxonomy" id="2682957"/>
    <lineage>
        <taxon>Eukaryota</taxon>
        <taxon>Fungi</taxon>
        <taxon>Dikarya</taxon>
        <taxon>Basidiomycota</taxon>
        <taxon>Agaricomycotina</taxon>
        <taxon>Agaricomycetes</taxon>
        <taxon>Agaricomycetidae</taxon>
        <taxon>Agaricales</taxon>
        <taxon>Marasmiineae</taxon>
        <taxon>Omphalotaceae</taxon>
        <taxon>Marasmiellus</taxon>
    </lineage>
</organism>
<feature type="compositionally biased region" description="Polar residues" evidence="1">
    <location>
        <begin position="1"/>
        <end position="11"/>
    </location>
</feature>
<keyword evidence="3" id="KW-1185">Reference proteome</keyword>
<name>A0ABR1IZ80_9AGAR</name>
<protein>
    <submittedName>
        <fullName evidence="2">Uncharacterized protein</fullName>
    </submittedName>
</protein>
<sequence length="202" mass="22770">MSSAFTISAPPSTDIWRKPPSTNKFNAPTYPLLPSGSIPLKTFNRVRITLSANWTTRYDQGGIFLHFTQAGDNNAADRWIKTGIEFYTGKPFISTVATLSYSDWSIYPTTDSGTLDKTTIELRRENDEMGSSLWVYEIVLDSSGNEVERKPLREVTWVFADEDEWVVDVRAMAARPADEESVIGKDKNLLVKFEGAQIDFKN</sequence>
<dbReference type="PANTHER" id="PTHR35332">
    <property type="entry name" value="REGULATION OF ENOLASE PROTEIN 1"/>
    <property type="match status" value="1"/>
</dbReference>
<evidence type="ECO:0000313" key="3">
    <source>
        <dbReference type="Proteomes" id="UP001498398"/>
    </source>
</evidence>
<dbReference type="Proteomes" id="UP001498398">
    <property type="component" value="Unassembled WGS sequence"/>
</dbReference>
<evidence type="ECO:0000256" key="1">
    <source>
        <dbReference type="SAM" id="MobiDB-lite"/>
    </source>
</evidence>
<dbReference type="Gene3D" id="2.60.120.200">
    <property type="match status" value="1"/>
</dbReference>
<proteinExistence type="predicted"/>
<gene>
    <name evidence="2" type="ORF">VKT23_016131</name>
</gene>
<evidence type="ECO:0000313" key="2">
    <source>
        <dbReference type="EMBL" id="KAK7442533.1"/>
    </source>
</evidence>
<feature type="region of interest" description="Disordered" evidence="1">
    <location>
        <begin position="1"/>
        <end position="20"/>
    </location>
</feature>
<accession>A0ABR1IZ80</accession>
<comment type="caution">
    <text evidence="2">The sequence shown here is derived from an EMBL/GenBank/DDBJ whole genome shotgun (WGS) entry which is preliminary data.</text>
</comment>
<dbReference type="PANTHER" id="PTHR35332:SF2">
    <property type="entry name" value="REGULATION OF ENOLASE PROTEIN 1"/>
    <property type="match status" value="1"/>
</dbReference>
<reference evidence="2 3" key="1">
    <citation type="submission" date="2024-01" db="EMBL/GenBank/DDBJ databases">
        <title>A draft genome for the cacao thread blight pathogen Marasmiellus scandens.</title>
        <authorList>
            <person name="Baruah I.K."/>
            <person name="Leung J."/>
            <person name="Bukari Y."/>
            <person name="Amoako-Attah I."/>
            <person name="Meinhardt L.W."/>
            <person name="Bailey B.A."/>
            <person name="Cohen S.P."/>
        </authorList>
    </citation>
    <scope>NUCLEOTIDE SEQUENCE [LARGE SCALE GENOMIC DNA]</scope>
    <source>
        <strain evidence="2 3">GH-19</strain>
    </source>
</reference>
<dbReference type="Pfam" id="PF07081">
    <property type="entry name" value="DUF1349"/>
    <property type="match status" value="1"/>
</dbReference>
<dbReference type="InterPro" id="IPR009784">
    <property type="entry name" value="DUF1349"/>
</dbReference>
<dbReference type="EMBL" id="JBANRG010000058">
    <property type="protein sequence ID" value="KAK7442533.1"/>
    <property type="molecule type" value="Genomic_DNA"/>
</dbReference>